<dbReference type="PRINTS" id="PR00080">
    <property type="entry name" value="SDRFAMILY"/>
</dbReference>
<keyword evidence="3" id="KW-1185">Reference proteome</keyword>
<sequence>MQDSPTSPDGTPRGVVAVTGGGRGIGAAVCRRLGRDGRTVLVGYLRDREAAEQVAVDVRAAGGRAEAVAVDVRDEGSVEAFVAAALALGPLTGLVANAGAARAVGALVDNDLDDIRRDVEVNLVGVIATVRAGLAAMGEGGAVVTLSSASATLGAAGRYVHYAAAKAGVEAFTVGVAREAAERGVRVNAVAPGTTWTDFHVEPDRPAQVAPTVPLGRAGDADEIAAAVVWLLGEDASYTTGAVLRVAGGL</sequence>
<gene>
    <name evidence="2" type="ORF">RDV89_14460</name>
</gene>
<dbReference type="Proteomes" id="UP001268542">
    <property type="component" value="Unassembled WGS sequence"/>
</dbReference>
<accession>A0ABU3PYF7</accession>
<dbReference type="CDD" id="cd05233">
    <property type="entry name" value="SDR_c"/>
    <property type="match status" value="1"/>
</dbReference>
<dbReference type="SUPFAM" id="SSF51735">
    <property type="entry name" value="NAD(P)-binding Rossmann-fold domains"/>
    <property type="match status" value="1"/>
</dbReference>
<dbReference type="Pfam" id="PF13561">
    <property type="entry name" value="adh_short_C2"/>
    <property type="match status" value="1"/>
</dbReference>
<protein>
    <submittedName>
        <fullName evidence="2">SDR family oxidoreductase</fullName>
    </submittedName>
</protein>
<dbReference type="PANTHER" id="PTHR42760">
    <property type="entry name" value="SHORT-CHAIN DEHYDROGENASES/REDUCTASES FAMILY MEMBER"/>
    <property type="match status" value="1"/>
</dbReference>
<evidence type="ECO:0000256" key="1">
    <source>
        <dbReference type="ARBA" id="ARBA00006484"/>
    </source>
</evidence>
<dbReference type="InterPro" id="IPR020904">
    <property type="entry name" value="Sc_DH/Rdtase_CS"/>
</dbReference>
<evidence type="ECO:0000313" key="2">
    <source>
        <dbReference type="EMBL" id="MDT9594283.1"/>
    </source>
</evidence>
<dbReference type="Gene3D" id="3.40.50.720">
    <property type="entry name" value="NAD(P)-binding Rossmann-like Domain"/>
    <property type="match status" value="1"/>
</dbReference>
<dbReference type="RefSeq" id="WP_315733873.1">
    <property type="nucleotide sequence ID" value="NZ_JAVYII010000006.1"/>
</dbReference>
<organism evidence="2 3">
    <name type="scientific">Nocardioides imazamoxiresistens</name>
    <dbReference type="NCBI Taxonomy" id="3231893"/>
    <lineage>
        <taxon>Bacteria</taxon>
        <taxon>Bacillati</taxon>
        <taxon>Actinomycetota</taxon>
        <taxon>Actinomycetes</taxon>
        <taxon>Propionibacteriales</taxon>
        <taxon>Nocardioidaceae</taxon>
        <taxon>Nocardioides</taxon>
    </lineage>
</organism>
<proteinExistence type="inferred from homology"/>
<dbReference type="PRINTS" id="PR00081">
    <property type="entry name" value="GDHRDH"/>
</dbReference>
<evidence type="ECO:0000313" key="3">
    <source>
        <dbReference type="Proteomes" id="UP001268542"/>
    </source>
</evidence>
<dbReference type="PANTHER" id="PTHR42760:SF40">
    <property type="entry name" value="3-OXOACYL-[ACYL-CARRIER-PROTEIN] REDUCTASE, CHLOROPLASTIC"/>
    <property type="match status" value="1"/>
</dbReference>
<comment type="caution">
    <text evidence="2">The sequence shown here is derived from an EMBL/GenBank/DDBJ whole genome shotgun (WGS) entry which is preliminary data.</text>
</comment>
<reference evidence="2 3" key="1">
    <citation type="submission" date="2023-08" db="EMBL/GenBank/DDBJ databases">
        <title>Nocardioides seae sp. nov., a bacterium isolated from a soil.</title>
        <authorList>
            <person name="Wang X."/>
        </authorList>
    </citation>
    <scope>NUCLEOTIDE SEQUENCE [LARGE SCALE GENOMIC DNA]</scope>
    <source>
        <strain evidence="2 3">YZH12</strain>
    </source>
</reference>
<dbReference type="InterPro" id="IPR002347">
    <property type="entry name" value="SDR_fam"/>
</dbReference>
<name>A0ABU3PYF7_9ACTN</name>
<dbReference type="EMBL" id="JAVYII010000006">
    <property type="protein sequence ID" value="MDT9594283.1"/>
    <property type="molecule type" value="Genomic_DNA"/>
</dbReference>
<dbReference type="PROSITE" id="PS00061">
    <property type="entry name" value="ADH_SHORT"/>
    <property type="match status" value="1"/>
</dbReference>
<dbReference type="InterPro" id="IPR036291">
    <property type="entry name" value="NAD(P)-bd_dom_sf"/>
</dbReference>
<comment type="similarity">
    <text evidence="1">Belongs to the short-chain dehydrogenases/reductases (SDR) family.</text>
</comment>